<reference evidence="2 3" key="1">
    <citation type="journal article" date="2019" name="Genome Biol. Evol.">
        <title>Insights into the evolution of the New World diploid cottons (Gossypium, subgenus Houzingenia) based on genome sequencing.</title>
        <authorList>
            <person name="Grover C.E."/>
            <person name="Arick M.A. 2nd"/>
            <person name="Thrash A."/>
            <person name="Conover J.L."/>
            <person name="Sanders W.S."/>
            <person name="Peterson D.G."/>
            <person name="Frelichowski J.E."/>
            <person name="Scheffler J.A."/>
            <person name="Scheffler B.E."/>
            <person name="Wendel J.F."/>
        </authorList>
    </citation>
    <scope>NUCLEOTIDE SEQUENCE [LARGE SCALE GENOMIC DNA]</scope>
    <source>
        <strain evidence="2">6</strain>
        <tissue evidence="2">Leaf</tissue>
    </source>
</reference>
<dbReference type="InterPro" id="IPR040256">
    <property type="entry name" value="At4g02000-like"/>
</dbReference>
<accession>A0A7J9K7I8</accession>
<proteinExistence type="predicted"/>
<feature type="domain" description="DUF4283" evidence="1">
    <location>
        <begin position="57"/>
        <end position="100"/>
    </location>
</feature>
<gene>
    <name evidence="2" type="ORF">Goarm_002242</name>
</gene>
<evidence type="ECO:0000313" key="3">
    <source>
        <dbReference type="Proteomes" id="UP000593575"/>
    </source>
</evidence>
<dbReference type="InterPro" id="IPR025558">
    <property type="entry name" value="DUF4283"/>
</dbReference>
<evidence type="ECO:0000313" key="2">
    <source>
        <dbReference type="EMBL" id="MBA0842418.1"/>
    </source>
</evidence>
<dbReference type="Pfam" id="PF14111">
    <property type="entry name" value="DUF4283"/>
    <property type="match status" value="1"/>
</dbReference>
<organism evidence="2 3">
    <name type="scientific">Gossypium armourianum</name>
    <dbReference type="NCBI Taxonomy" id="34283"/>
    <lineage>
        <taxon>Eukaryota</taxon>
        <taxon>Viridiplantae</taxon>
        <taxon>Streptophyta</taxon>
        <taxon>Embryophyta</taxon>
        <taxon>Tracheophyta</taxon>
        <taxon>Spermatophyta</taxon>
        <taxon>Magnoliopsida</taxon>
        <taxon>eudicotyledons</taxon>
        <taxon>Gunneridae</taxon>
        <taxon>Pentapetalae</taxon>
        <taxon>rosids</taxon>
        <taxon>malvids</taxon>
        <taxon>Malvales</taxon>
        <taxon>Malvaceae</taxon>
        <taxon>Malvoideae</taxon>
        <taxon>Gossypium</taxon>
    </lineage>
</organism>
<dbReference type="Proteomes" id="UP000593575">
    <property type="component" value="Unassembled WGS sequence"/>
</dbReference>
<evidence type="ECO:0000259" key="1">
    <source>
        <dbReference type="Pfam" id="PF14111"/>
    </source>
</evidence>
<dbReference type="PANTHER" id="PTHR31286">
    <property type="entry name" value="GLYCINE-RICH CELL WALL STRUCTURAL PROTEIN 1.8-LIKE"/>
    <property type="match status" value="1"/>
</dbReference>
<name>A0A7J9K7I8_9ROSI</name>
<keyword evidence="3" id="KW-1185">Reference proteome</keyword>
<dbReference type="AlphaFoldDB" id="A0A7J9K7I8"/>
<dbReference type="EMBL" id="JABFAE010000012">
    <property type="protein sequence ID" value="MBA0842418.1"/>
    <property type="molecule type" value="Genomic_DNA"/>
</dbReference>
<comment type="caution">
    <text evidence="2">The sequence shown here is derived from an EMBL/GenBank/DDBJ whole genome shotgun (WGS) entry which is preliminary data.</text>
</comment>
<protein>
    <recommendedName>
        <fullName evidence="1">DUF4283 domain-containing protein</fullName>
    </recommendedName>
</protein>
<dbReference type="PANTHER" id="PTHR31286:SF173">
    <property type="entry name" value="DUF4283 DOMAIN-CONTAINING PROTEIN"/>
    <property type="match status" value="1"/>
</dbReference>
<sequence length="362" mass="40819">MNSNPLNNSLENKWEEDDIDLLDGDIRNEVIDGVPSIDFSDRVYSIIEESMSKLLMDIKNDYFLAKFESYLDYSNILSNGPWVIYGKYMMVQPWTNQFSPLKSFPHSVVGWVHVLGLSGSLYKRSIFQAIDETVGNVSKIDLKKDKRARGQFARFAVQVDLRKPLVSRIRIASRIYKVEYESLSTGTKQTINEPKVEKLGGGNEEIGPKVGYGLPNFSVNGHGDNFGGLDGMVPVQQVIQGMVDHTEGVGNPNFGRIMNEYLRELNLQVVVLMETQISGIKTDKAIRSIGLPYSHQVETVGLSGVYRSPRRILMKELWYGLSYIAKTMQLLWLVVGDFNALLYEDEKKGGLKRVASSCPIFQ</sequence>